<sequence>MNSPLFIRHAPGLRLRRRRAAGCEAGDNWTWLVITAPTQLRLVRQVAADLGRPWARSWNGHGDRSTNGGYGVGEAPE</sequence>
<reference evidence="2 3" key="1">
    <citation type="submission" date="2019-06" db="EMBL/GenBank/DDBJ databases">
        <title>Streptomyces sporangiiformans sp. nov., a novel actinomycete isolated from soil in Mount Song.</title>
        <authorList>
            <person name="Han L."/>
        </authorList>
    </citation>
    <scope>NUCLEOTIDE SEQUENCE [LARGE SCALE GENOMIC DNA]</scope>
    <source>
        <strain evidence="2 3">NEAU-SSA 1</strain>
    </source>
</reference>
<evidence type="ECO:0000313" key="3">
    <source>
        <dbReference type="Proteomes" id="UP000317378"/>
    </source>
</evidence>
<dbReference type="Proteomes" id="UP000317378">
    <property type="component" value="Unassembled WGS sequence"/>
</dbReference>
<name>A0A505D064_9ACTN</name>
<gene>
    <name evidence="2" type="ORF">FGD71_038070</name>
</gene>
<dbReference type="AlphaFoldDB" id="A0A505D064"/>
<feature type="region of interest" description="Disordered" evidence="1">
    <location>
        <begin position="55"/>
        <end position="77"/>
    </location>
</feature>
<evidence type="ECO:0000313" key="2">
    <source>
        <dbReference type="EMBL" id="TPQ17144.1"/>
    </source>
</evidence>
<dbReference type="OrthoDB" id="3339508at2"/>
<feature type="compositionally biased region" description="Gly residues" evidence="1">
    <location>
        <begin position="68"/>
        <end position="77"/>
    </location>
</feature>
<organism evidence="2 3">
    <name type="scientific">Streptomyces sporangiiformans</name>
    <dbReference type="NCBI Taxonomy" id="2315329"/>
    <lineage>
        <taxon>Bacteria</taxon>
        <taxon>Bacillati</taxon>
        <taxon>Actinomycetota</taxon>
        <taxon>Actinomycetes</taxon>
        <taxon>Kitasatosporales</taxon>
        <taxon>Streptomycetaceae</taxon>
        <taxon>Streptomyces</taxon>
    </lineage>
</organism>
<comment type="caution">
    <text evidence="2">The sequence shown here is derived from an EMBL/GenBank/DDBJ whole genome shotgun (WGS) entry which is preliminary data.</text>
</comment>
<accession>A0A505D064</accession>
<evidence type="ECO:0000256" key="1">
    <source>
        <dbReference type="SAM" id="MobiDB-lite"/>
    </source>
</evidence>
<dbReference type="EMBL" id="VCHX02000307">
    <property type="protein sequence ID" value="TPQ17144.1"/>
    <property type="molecule type" value="Genomic_DNA"/>
</dbReference>
<keyword evidence="3" id="KW-1185">Reference proteome</keyword>
<proteinExistence type="predicted"/>
<protein>
    <submittedName>
        <fullName evidence="2">Uncharacterized protein</fullName>
    </submittedName>
</protein>